<feature type="compositionally biased region" description="Basic and acidic residues" evidence="1">
    <location>
        <begin position="242"/>
        <end position="256"/>
    </location>
</feature>
<feature type="compositionally biased region" description="Low complexity" evidence="1">
    <location>
        <begin position="216"/>
        <end position="232"/>
    </location>
</feature>
<feature type="region of interest" description="Disordered" evidence="1">
    <location>
        <begin position="216"/>
        <end position="275"/>
    </location>
</feature>
<reference evidence="2" key="1">
    <citation type="submission" date="2020-02" db="EMBL/GenBank/DDBJ databases">
        <authorList>
            <person name="Meier V. D."/>
        </authorList>
    </citation>
    <scope>NUCLEOTIDE SEQUENCE</scope>
    <source>
        <strain evidence="2">AVDCRST_MAG33</strain>
    </source>
</reference>
<feature type="region of interest" description="Disordered" evidence="1">
    <location>
        <begin position="1"/>
        <end position="80"/>
    </location>
</feature>
<feature type="compositionally biased region" description="Basic and acidic residues" evidence="1">
    <location>
        <begin position="44"/>
        <end position="60"/>
    </location>
</feature>
<protein>
    <submittedName>
        <fullName evidence="2">ABC transporter, permease protein 2 (Cluster 1, maltose/g3p/polyamine/iron)</fullName>
    </submittedName>
</protein>
<dbReference type="AlphaFoldDB" id="A0A6J4V748"/>
<evidence type="ECO:0000256" key="1">
    <source>
        <dbReference type="SAM" id="MobiDB-lite"/>
    </source>
</evidence>
<feature type="compositionally biased region" description="Basic residues" evidence="1">
    <location>
        <begin position="257"/>
        <end position="275"/>
    </location>
</feature>
<dbReference type="EMBL" id="CADCWK010000294">
    <property type="protein sequence ID" value="CAA9570918.1"/>
    <property type="molecule type" value="Genomic_DNA"/>
</dbReference>
<feature type="non-terminal residue" evidence="2">
    <location>
        <position position="1"/>
    </location>
</feature>
<evidence type="ECO:0000313" key="2">
    <source>
        <dbReference type="EMBL" id="CAA9570918.1"/>
    </source>
</evidence>
<accession>A0A6J4V748</accession>
<gene>
    <name evidence="2" type="ORF">AVDCRST_MAG33-2519</name>
</gene>
<sequence>ESTHDRQGPVPRRPAHRGDRLGLPVLLAGRDGDRQRIRYLRLPAEADPRHQPDGQHPDRARRGRPADGLPQHGHRLGPDDRADAVLRVAGRFHLRQVRVPRPRPPVRHPAPDAGAAVAARHRPQLRHHVAAGMGRDAPGADRARRGGGVRYLLDAAVLDGRDPERPGRCGPGRRLQLLAALHQRRAAAAPAGAGVPRDLHLHHDLERLLLAADRAGQPGGDDAASGAVAAQRRLQHRLRRRDGRDADLDDPAGDHLHPRRPPHHRQHRRRRPQGV</sequence>
<name>A0A6J4V748_9BACT</name>
<organism evidence="2">
    <name type="scientific">uncultured Thermomicrobiales bacterium</name>
    <dbReference type="NCBI Taxonomy" id="1645740"/>
    <lineage>
        <taxon>Bacteria</taxon>
        <taxon>Pseudomonadati</taxon>
        <taxon>Thermomicrobiota</taxon>
        <taxon>Thermomicrobia</taxon>
        <taxon>Thermomicrobiales</taxon>
        <taxon>environmental samples</taxon>
    </lineage>
</organism>
<feature type="non-terminal residue" evidence="2">
    <location>
        <position position="275"/>
    </location>
</feature>
<proteinExistence type="predicted"/>